<accession>A0A3G2S0L8</accession>
<dbReference type="GO" id="GO:0008270">
    <property type="term" value="F:zinc ion binding"/>
    <property type="evidence" value="ECO:0007669"/>
    <property type="project" value="UniProtKB-KW"/>
</dbReference>
<feature type="compositionally biased region" description="Low complexity" evidence="2">
    <location>
        <begin position="57"/>
        <end position="70"/>
    </location>
</feature>
<feature type="region of interest" description="Disordered" evidence="2">
    <location>
        <begin position="115"/>
        <end position="142"/>
    </location>
</feature>
<evidence type="ECO:0000256" key="2">
    <source>
        <dbReference type="SAM" id="MobiDB-lite"/>
    </source>
</evidence>
<keyword evidence="1" id="KW-0479">Metal-binding</keyword>
<dbReference type="VEuPathDB" id="FungiDB:DNF11_0525"/>
<reference evidence="4 5" key="1">
    <citation type="submission" date="2018-10" db="EMBL/GenBank/DDBJ databases">
        <title>Complete genome sequence of Malassezia restricta CBS 7877.</title>
        <authorList>
            <person name="Morand S.C."/>
            <person name="Bertignac M."/>
            <person name="Iltis A."/>
            <person name="Kolder I."/>
            <person name="Pirovano W."/>
            <person name="Jourdain R."/>
            <person name="Clavaud C."/>
        </authorList>
    </citation>
    <scope>NUCLEOTIDE SEQUENCE [LARGE SCALE GENOMIC DNA]</scope>
    <source>
        <strain evidence="4 5">CBS 7877</strain>
    </source>
</reference>
<dbReference type="SMART" id="SM00355">
    <property type="entry name" value="ZnF_C2H2"/>
    <property type="match status" value="2"/>
</dbReference>
<proteinExistence type="predicted"/>
<gene>
    <name evidence="4" type="ORF">DNF11_0525</name>
</gene>
<feature type="compositionally biased region" description="Low complexity" evidence="2">
    <location>
        <begin position="400"/>
        <end position="411"/>
    </location>
</feature>
<name>A0A3G2S0L8_MALR7</name>
<feature type="compositionally biased region" description="Low complexity" evidence="2">
    <location>
        <begin position="473"/>
        <end position="483"/>
    </location>
</feature>
<protein>
    <recommendedName>
        <fullName evidence="3">C2H2-type domain-containing protein</fullName>
    </recommendedName>
</protein>
<feature type="region of interest" description="Disordered" evidence="2">
    <location>
        <begin position="255"/>
        <end position="278"/>
    </location>
</feature>
<feature type="region of interest" description="Disordered" evidence="2">
    <location>
        <begin position="382"/>
        <end position="551"/>
    </location>
</feature>
<dbReference type="PROSITE" id="PS50157">
    <property type="entry name" value="ZINC_FINGER_C2H2_2"/>
    <property type="match status" value="2"/>
</dbReference>
<evidence type="ECO:0000313" key="4">
    <source>
        <dbReference type="EMBL" id="AYO41475.1"/>
    </source>
</evidence>
<feature type="compositionally biased region" description="Polar residues" evidence="2">
    <location>
        <begin position="349"/>
        <end position="360"/>
    </location>
</feature>
<evidence type="ECO:0000313" key="5">
    <source>
        <dbReference type="Proteomes" id="UP000269793"/>
    </source>
</evidence>
<dbReference type="Gene3D" id="3.30.160.60">
    <property type="entry name" value="Classic Zinc Finger"/>
    <property type="match status" value="1"/>
</dbReference>
<keyword evidence="1" id="KW-0863">Zinc-finger</keyword>
<feature type="domain" description="C2H2-type" evidence="3">
    <location>
        <begin position="554"/>
        <end position="590"/>
    </location>
</feature>
<sequence>MQAGDFILYDDQERDVNYPIASPFSRPSFQQHRGQLADTSPLFEEAQFYAPNDPTQSQSSSENVSRVSPVTLENVSPDATPPKQPSSGTLGTPLDLLSLHGSTDAYQRTTPKMAPLFPRLPQENQASPTASMSQQPPQNNDMNAATASLLFKSPENDTHSNMQLWRSYWSTHGGNAPVPSMIMYPDMLRSTNEAMGLQRAQPNDKLTVSPRDLHLDYNEATTPPAKLKEPPALVDTAPLFPAAPTTEDSLWKAPYGVSSGIETGSSTEEEDDEDEKPLVNGASLGTTVPNEQLLQQWSQAMFGSVPTDETMQTQPFRDSESVWPSVGPVFSTVSTSSESEDDSERVHKTPQTSRFSSYTPHQAMYRDGSGAMGAYGFMPASSQGSAMSTNMSTDSESRRSSAVSMSISESEAGGQDATGNRSPSIRRTAQVVDPTTDAQPSPSSPAQPAIRPRRSSSRNLRQEEMEASSATMGPPSSESSSQDGEGDGDSDYEQTHHVAQPVSRSVPRRGRPPRTISGHNKTHGSGSHHSLSTSPTSHGLPRRNASPPASGSVIRCEYVSPVTRQMCGTVFHRMYDLARHRITLHVREEAQLVKEGVLKVDQCVVLGKEVDVEKALSDLEWTCRICGASFSRKDAMLRHERLRHHA</sequence>
<feature type="region of interest" description="Disordered" evidence="2">
    <location>
        <begin position="329"/>
        <end position="364"/>
    </location>
</feature>
<dbReference type="SUPFAM" id="SSF57667">
    <property type="entry name" value="beta-beta-alpha zinc fingers"/>
    <property type="match status" value="1"/>
</dbReference>
<dbReference type="OrthoDB" id="8922241at2759"/>
<feature type="compositionally biased region" description="Polar residues" evidence="2">
    <location>
        <begin position="122"/>
        <end position="142"/>
    </location>
</feature>
<feature type="compositionally biased region" description="Low complexity" evidence="2">
    <location>
        <begin position="438"/>
        <end position="450"/>
    </location>
</feature>
<feature type="compositionally biased region" description="Polar residues" evidence="2">
    <location>
        <begin position="382"/>
        <end position="391"/>
    </location>
</feature>
<organism evidence="4 5">
    <name type="scientific">Malassezia restricta (strain ATCC 96810 / NBRC 103918 / CBS 7877)</name>
    <name type="common">Seborrheic dermatitis infection agent</name>
    <dbReference type="NCBI Taxonomy" id="425264"/>
    <lineage>
        <taxon>Eukaryota</taxon>
        <taxon>Fungi</taxon>
        <taxon>Dikarya</taxon>
        <taxon>Basidiomycota</taxon>
        <taxon>Ustilaginomycotina</taxon>
        <taxon>Malasseziomycetes</taxon>
        <taxon>Malasseziales</taxon>
        <taxon>Malasseziaceae</taxon>
        <taxon>Malassezia</taxon>
    </lineage>
</organism>
<evidence type="ECO:0000259" key="3">
    <source>
        <dbReference type="PROSITE" id="PS50157"/>
    </source>
</evidence>
<dbReference type="Proteomes" id="UP000269793">
    <property type="component" value="Chromosome I"/>
</dbReference>
<feature type="compositionally biased region" description="Low complexity" evidence="2">
    <location>
        <begin position="523"/>
        <end position="539"/>
    </location>
</feature>
<evidence type="ECO:0000256" key="1">
    <source>
        <dbReference type="PROSITE-ProRule" id="PRU00042"/>
    </source>
</evidence>
<dbReference type="InterPro" id="IPR013087">
    <property type="entry name" value="Znf_C2H2_type"/>
</dbReference>
<dbReference type="InterPro" id="IPR036236">
    <property type="entry name" value="Znf_C2H2_sf"/>
</dbReference>
<keyword evidence="5" id="KW-1185">Reference proteome</keyword>
<feature type="compositionally biased region" description="Polar residues" evidence="2">
    <location>
        <begin position="417"/>
        <end position="427"/>
    </location>
</feature>
<dbReference type="AlphaFoldDB" id="A0A3G2S0L8"/>
<feature type="region of interest" description="Disordered" evidence="2">
    <location>
        <begin position="18"/>
        <end position="97"/>
    </location>
</feature>
<keyword evidence="1" id="KW-0862">Zinc</keyword>
<dbReference type="PROSITE" id="PS00028">
    <property type="entry name" value="ZINC_FINGER_C2H2_1"/>
    <property type="match status" value="1"/>
</dbReference>
<dbReference type="Pfam" id="PF00096">
    <property type="entry name" value="zf-C2H2"/>
    <property type="match status" value="1"/>
</dbReference>
<feature type="domain" description="C2H2-type" evidence="3">
    <location>
        <begin position="621"/>
        <end position="646"/>
    </location>
</feature>
<dbReference type="EMBL" id="CP033148">
    <property type="protein sequence ID" value="AYO41475.1"/>
    <property type="molecule type" value="Genomic_DNA"/>
</dbReference>